<keyword evidence="9" id="KW-0378">Hydrolase</keyword>
<keyword evidence="8 15" id="KW-0732">Signal</keyword>
<keyword evidence="10" id="KW-0862">Zinc</keyword>
<feature type="active site" evidence="13">
    <location>
        <position position="511"/>
    </location>
</feature>
<dbReference type="Pfam" id="PF08453">
    <property type="entry name" value="Peptidase_M9_N"/>
    <property type="match status" value="1"/>
</dbReference>
<feature type="domain" description="Peptidase M9 collagenase N-terminal" evidence="16">
    <location>
        <begin position="106"/>
        <end position="297"/>
    </location>
</feature>
<evidence type="ECO:0000256" key="8">
    <source>
        <dbReference type="ARBA" id="ARBA00022729"/>
    </source>
</evidence>
<feature type="chain" id="PRO_5037334463" description="microbial collagenase" evidence="15">
    <location>
        <begin position="30"/>
        <end position="778"/>
    </location>
</feature>
<keyword evidence="11" id="KW-0482">Metalloprotease</keyword>
<comment type="subcellular location">
    <subcellularLocation>
        <location evidence="3">Secreted</location>
    </subcellularLocation>
</comment>
<dbReference type="PROSITE" id="PS51257">
    <property type="entry name" value="PROKAR_LIPOPROTEIN"/>
    <property type="match status" value="1"/>
</dbReference>
<evidence type="ECO:0000256" key="5">
    <source>
        <dbReference type="ARBA" id="ARBA00022525"/>
    </source>
</evidence>
<dbReference type="RefSeq" id="WP_189535753.1">
    <property type="nucleotide sequence ID" value="NZ_BMYX01000019.1"/>
</dbReference>
<dbReference type="PRINTS" id="PR00931">
    <property type="entry name" value="MICOLLPTASE"/>
</dbReference>
<dbReference type="GO" id="GO:0004222">
    <property type="term" value="F:metalloendopeptidase activity"/>
    <property type="evidence" value="ECO:0007669"/>
    <property type="project" value="InterPro"/>
</dbReference>
<organism evidence="17 18">
    <name type="scientific">Paludibacterium paludis</name>
    <dbReference type="NCBI Taxonomy" id="1225769"/>
    <lineage>
        <taxon>Bacteria</taxon>
        <taxon>Pseudomonadati</taxon>
        <taxon>Pseudomonadota</taxon>
        <taxon>Betaproteobacteria</taxon>
        <taxon>Neisseriales</taxon>
        <taxon>Chromobacteriaceae</taxon>
        <taxon>Paludibacterium</taxon>
    </lineage>
</organism>
<keyword evidence="5" id="KW-0964">Secreted</keyword>
<sequence length="778" mass="85761">MTSRLCSLKRGAVLSVAILFLLSSCVVRDNPKTAAVPAVRSERSPQAPALPASAHSPVLGRMPSYPFGVPPTGNLTDGPRGAEARALDLSRPGRAGAYPVPHYADCDEGKLGGLAGADLVDYLVTVDGPCVNRLFQSNAVSWHAFAPANVGLVAERANRLAASWDGHTANGLWPLAVYLKAAYYLQYNAPDKVGPLSQSDAAVLRAVDTLLANSALWRAGAEDNGTQEGWLRNTDARGVASETLILIDSVRNTDLALPLIGRFFRNYTLAARGHWAEDGVLPLQIALYNLHYADDFASRIDRGDLNDLLGHLYRLVDAGPGVFSDTRLYRNTLRETGRFLKYPRTAAAVESRLAARLAATPRLSPEWVEIVYDFENMGKIPCQRYGLCTARDEVSAKLFPNRWVFDNGALEFQTALGKADVQQLYYAMKAVRSQFMRLNGETSPVPGDPNPVLKMVIYASPGDYQAYQPFLNNLSTNNGGIYIEPKGTFYTYQRQVPQESYLTLEELVRHEYVHYLAGRFMMPGMWGDPPFYSDALRMPWFDEGLAEFLTWSTLRDGIKVRGHIVRPVAQGWPDDFSRPADIMRSSYDSGFNFYNHSALWFYYLYRREPAELIGLMKAVRRGDAASFDARVTRLGGDAGREASFKGYVDDQVALYRGGALDDTSTVLGRDWVEPDRWQMNRVSDIGAALGRVLSLGCTEMAMTPANLTRRFECRGNLVLTSGDDVAARAQAASRLDAALDLLYRAGPNNFMATLCEAGDYNPAARSATVRCEGPLAMR</sequence>
<dbReference type="Gene3D" id="1.10.390.20">
    <property type="match status" value="1"/>
</dbReference>
<accession>A0A918P6U9</accession>
<reference evidence="17" key="2">
    <citation type="submission" date="2020-09" db="EMBL/GenBank/DDBJ databases">
        <authorList>
            <person name="Sun Q."/>
            <person name="Kim S."/>
        </authorList>
    </citation>
    <scope>NUCLEOTIDE SEQUENCE</scope>
    <source>
        <strain evidence="17">KCTC 32182</strain>
    </source>
</reference>
<reference evidence="17" key="1">
    <citation type="journal article" date="2014" name="Int. J. Syst. Evol. Microbiol.">
        <title>Complete genome sequence of Corynebacterium casei LMG S-19264T (=DSM 44701T), isolated from a smear-ripened cheese.</title>
        <authorList>
            <consortium name="US DOE Joint Genome Institute (JGI-PGF)"/>
            <person name="Walter F."/>
            <person name="Albersmeier A."/>
            <person name="Kalinowski J."/>
            <person name="Ruckert C."/>
        </authorList>
    </citation>
    <scope>NUCLEOTIDE SEQUENCE</scope>
    <source>
        <strain evidence="17">KCTC 32182</strain>
    </source>
</reference>
<evidence type="ECO:0000256" key="14">
    <source>
        <dbReference type="SAM" id="MobiDB-lite"/>
    </source>
</evidence>
<evidence type="ECO:0000256" key="3">
    <source>
        <dbReference type="ARBA" id="ARBA00004613"/>
    </source>
</evidence>
<feature type="region of interest" description="Disordered" evidence="14">
    <location>
        <begin position="38"/>
        <end position="57"/>
    </location>
</feature>
<evidence type="ECO:0000256" key="6">
    <source>
        <dbReference type="ARBA" id="ARBA00022670"/>
    </source>
</evidence>
<dbReference type="InterPro" id="IPR002169">
    <property type="entry name" value="Peptidase_M9A/M9B"/>
</dbReference>
<keyword evidence="6" id="KW-0645">Protease</keyword>
<dbReference type="AlphaFoldDB" id="A0A918P6U9"/>
<evidence type="ECO:0000259" key="16">
    <source>
        <dbReference type="Pfam" id="PF08453"/>
    </source>
</evidence>
<evidence type="ECO:0000256" key="7">
    <source>
        <dbReference type="ARBA" id="ARBA00022723"/>
    </source>
</evidence>
<dbReference type="PANTHER" id="PTHR13062:SF9">
    <property type="entry name" value="MICROBIAL COLLAGENASE"/>
    <property type="match status" value="1"/>
</dbReference>
<evidence type="ECO:0000256" key="9">
    <source>
        <dbReference type="ARBA" id="ARBA00022801"/>
    </source>
</evidence>
<dbReference type="InterPro" id="IPR013661">
    <property type="entry name" value="Peptidase_M9_N_dom"/>
</dbReference>
<evidence type="ECO:0000256" key="11">
    <source>
        <dbReference type="ARBA" id="ARBA00023049"/>
    </source>
</evidence>
<evidence type="ECO:0000313" key="18">
    <source>
        <dbReference type="Proteomes" id="UP000645257"/>
    </source>
</evidence>
<dbReference type="GO" id="GO:0008270">
    <property type="term" value="F:zinc ion binding"/>
    <property type="evidence" value="ECO:0007669"/>
    <property type="project" value="InterPro"/>
</dbReference>
<dbReference type="EC" id="3.4.24.3" evidence="4"/>
<dbReference type="GO" id="GO:0006508">
    <property type="term" value="P:proteolysis"/>
    <property type="evidence" value="ECO:0007669"/>
    <property type="project" value="UniProtKB-KW"/>
</dbReference>
<dbReference type="Proteomes" id="UP000645257">
    <property type="component" value="Unassembled WGS sequence"/>
</dbReference>
<dbReference type="Gene3D" id="3.40.30.160">
    <property type="entry name" value="Collagenase ColT, N-terminal domain"/>
    <property type="match status" value="1"/>
</dbReference>
<keyword evidence="7" id="KW-0479">Metal-binding</keyword>
<dbReference type="Pfam" id="PF01752">
    <property type="entry name" value="Peptidase_M9"/>
    <property type="match status" value="1"/>
</dbReference>
<feature type="signal peptide" evidence="15">
    <location>
        <begin position="1"/>
        <end position="29"/>
    </location>
</feature>
<evidence type="ECO:0000256" key="1">
    <source>
        <dbReference type="ARBA" id="ARBA00000424"/>
    </source>
</evidence>
<evidence type="ECO:0000256" key="2">
    <source>
        <dbReference type="ARBA" id="ARBA00001947"/>
    </source>
</evidence>
<dbReference type="PANTHER" id="PTHR13062">
    <property type="entry name" value="COLLAGENASE"/>
    <property type="match status" value="1"/>
</dbReference>
<protein>
    <recommendedName>
        <fullName evidence="4">microbial collagenase</fullName>
        <ecNumber evidence="4">3.4.24.3</ecNumber>
    </recommendedName>
</protein>
<comment type="caution">
    <text evidence="17">The sequence shown here is derived from an EMBL/GenBank/DDBJ whole genome shotgun (WGS) entry which is preliminary data.</text>
</comment>
<dbReference type="GO" id="GO:0005576">
    <property type="term" value="C:extracellular region"/>
    <property type="evidence" value="ECO:0007669"/>
    <property type="project" value="UniProtKB-SubCell"/>
</dbReference>
<proteinExistence type="predicted"/>
<comment type="cofactor">
    <cofactor evidence="2">
        <name>Zn(2+)</name>
        <dbReference type="ChEBI" id="CHEBI:29105"/>
    </cofactor>
</comment>
<gene>
    <name evidence="17" type="ORF">GCM10011289_29770</name>
</gene>
<keyword evidence="18" id="KW-1185">Reference proteome</keyword>
<evidence type="ECO:0000313" key="17">
    <source>
        <dbReference type="EMBL" id="GGY24080.1"/>
    </source>
</evidence>
<evidence type="ECO:0000256" key="15">
    <source>
        <dbReference type="SAM" id="SignalP"/>
    </source>
</evidence>
<evidence type="ECO:0000256" key="10">
    <source>
        <dbReference type="ARBA" id="ARBA00022833"/>
    </source>
</evidence>
<keyword evidence="12" id="KW-0865">Zymogen</keyword>
<name>A0A918P6U9_9NEIS</name>
<dbReference type="EMBL" id="BMYX01000019">
    <property type="protein sequence ID" value="GGY24080.1"/>
    <property type="molecule type" value="Genomic_DNA"/>
</dbReference>
<evidence type="ECO:0000256" key="13">
    <source>
        <dbReference type="PIRSR" id="PIRSR602169-1"/>
    </source>
</evidence>
<evidence type="ECO:0000256" key="4">
    <source>
        <dbReference type="ARBA" id="ARBA00012653"/>
    </source>
</evidence>
<evidence type="ECO:0000256" key="12">
    <source>
        <dbReference type="ARBA" id="ARBA00023145"/>
    </source>
</evidence>
<comment type="catalytic activity">
    <reaction evidence="1">
        <text>Digestion of native collagen in the triple helical region at Xaa-|-Gly bonds. With synthetic peptides, a preference is shown for Gly at P3 and P1', Pro and Ala at P2 and P2', and hydroxyproline, Ala or Arg at P3'.</text>
        <dbReference type="EC" id="3.4.24.3"/>
    </reaction>
</comment>